<evidence type="ECO:0000256" key="11">
    <source>
        <dbReference type="PROSITE-ProRule" id="PRU00221"/>
    </source>
</evidence>
<proteinExistence type="inferred from homology"/>
<dbReference type="InterPro" id="IPR036322">
    <property type="entry name" value="WD40_repeat_dom_sf"/>
</dbReference>
<dbReference type="FunCoup" id="A8QAA2">
    <property type="interactions" value="50"/>
</dbReference>
<reference evidence="12 13" key="1">
    <citation type="journal article" date="2007" name="Proc. Natl. Acad. Sci. U.S.A.">
        <title>Dandruff-associated Malassezia genomes reveal convergent and divergent virulence traits shared with plant and human fungal pathogens.</title>
        <authorList>
            <person name="Xu J."/>
            <person name="Saunders C.W."/>
            <person name="Hu P."/>
            <person name="Grant R.A."/>
            <person name="Boekhout T."/>
            <person name="Kuramae E.E."/>
            <person name="Kronstad J.W."/>
            <person name="Deangelis Y.M."/>
            <person name="Reeder N.L."/>
            <person name="Johnstone K.R."/>
            <person name="Leland M."/>
            <person name="Fieno A.M."/>
            <person name="Begley W.M."/>
            <person name="Sun Y."/>
            <person name="Lacey M.P."/>
            <person name="Chaudhary T."/>
            <person name="Keough T."/>
            <person name="Chu L."/>
            <person name="Sears R."/>
            <person name="Yuan B."/>
            <person name="Dawson T.L.Jr."/>
        </authorList>
    </citation>
    <scope>NUCLEOTIDE SEQUENCE [LARGE SCALE GENOMIC DNA]</scope>
    <source>
        <strain evidence="13">ATCC MYA-4612 / CBS 7966</strain>
    </source>
</reference>
<dbReference type="STRING" id="425265.A8QAA2"/>
<dbReference type="KEGG" id="mgl:MGL_3661"/>
<feature type="repeat" description="WD" evidence="11">
    <location>
        <begin position="148"/>
        <end position="190"/>
    </location>
</feature>
<evidence type="ECO:0000313" key="12">
    <source>
        <dbReference type="EMBL" id="EDP41980.1"/>
    </source>
</evidence>
<dbReference type="PANTHER" id="PTHR46027:SF1">
    <property type="entry name" value="PEROXISOMAL TARGETING SIGNAL 2 RECEPTOR"/>
    <property type="match status" value="1"/>
</dbReference>
<protein>
    <recommendedName>
        <fullName evidence="10">Peroxin-7</fullName>
    </recommendedName>
</protein>
<keyword evidence="3" id="KW-0813">Transport</keyword>
<evidence type="ECO:0000256" key="7">
    <source>
        <dbReference type="ARBA" id="ARBA00022927"/>
    </source>
</evidence>
<dbReference type="Proteomes" id="UP000008837">
    <property type="component" value="Unassembled WGS sequence"/>
</dbReference>
<dbReference type="InParanoid" id="A8QAA2"/>
<feature type="repeat" description="WD" evidence="11">
    <location>
        <begin position="242"/>
        <end position="284"/>
    </location>
</feature>
<dbReference type="EMBL" id="AAYY01000014">
    <property type="protein sequence ID" value="EDP41980.1"/>
    <property type="molecule type" value="Genomic_DNA"/>
</dbReference>
<evidence type="ECO:0000256" key="9">
    <source>
        <dbReference type="ARBA" id="ARBA00024017"/>
    </source>
</evidence>
<dbReference type="RefSeq" id="XP_001729194.1">
    <property type="nucleotide sequence ID" value="XM_001729142.1"/>
</dbReference>
<keyword evidence="6" id="KW-0677">Repeat</keyword>
<comment type="subcellular location">
    <subcellularLocation>
        <location evidence="2">Cytoplasm</location>
        <location evidence="2">Cytosol</location>
    </subcellularLocation>
    <subcellularLocation>
        <location evidence="1">Peroxisome matrix</location>
    </subcellularLocation>
</comment>
<dbReference type="CDD" id="cd00200">
    <property type="entry name" value="WD40"/>
    <property type="match status" value="1"/>
</dbReference>
<evidence type="ECO:0000256" key="3">
    <source>
        <dbReference type="ARBA" id="ARBA00022448"/>
    </source>
</evidence>
<evidence type="ECO:0000256" key="2">
    <source>
        <dbReference type="ARBA" id="ARBA00004514"/>
    </source>
</evidence>
<dbReference type="PRINTS" id="PR00320">
    <property type="entry name" value="GPROTEINBRPT"/>
</dbReference>
<dbReference type="GO" id="GO:0005053">
    <property type="term" value="F:peroxisome matrix targeting signal-2 binding"/>
    <property type="evidence" value="ECO:0007669"/>
    <property type="project" value="InterPro"/>
</dbReference>
<dbReference type="InterPro" id="IPR044536">
    <property type="entry name" value="PEX7"/>
</dbReference>
<evidence type="ECO:0000256" key="4">
    <source>
        <dbReference type="ARBA" id="ARBA00022490"/>
    </source>
</evidence>
<keyword evidence="8" id="KW-0576">Peroxisome</keyword>
<evidence type="ECO:0000256" key="8">
    <source>
        <dbReference type="ARBA" id="ARBA00023140"/>
    </source>
</evidence>
<organism evidence="12 13">
    <name type="scientific">Malassezia globosa (strain ATCC MYA-4612 / CBS 7966)</name>
    <name type="common">Dandruff-associated fungus</name>
    <dbReference type="NCBI Taxonomy" id="425265"/>
    <lineage>
        <taxon>Eukaryota</taxon>
        <taxon>Fungi</taxon>
        <taxon>Dikarya</taxon>
        <taxon>Basidiomycota</taxon>
        <taxon>Ustilaginomycotina</taxon>
        <taxon>Malasseziomycetes</taxon>
        <taxon>Malasseziales</taxon>
        <taxon>Malasseziaceae</taxon>
        <taxon>Malassezia</taxon>
    </lineage>
</organism>
<accession>A8QAA2</accession>
<keyword evidence="7" id="KW-0653">Protein transport</keyword>
<dbReference type="OMA" id="FAVHWNL"/>
<dbReference type="GO" id="GO:0016558">
    <property type="term" value="P:protein import into peroxisome matrix"/>
    <property type="evidence" value="ECO:0007669"/>
    <property type="project" value="InterPro"/>
</dbReference>
<dbReference type="PANTHER" id="PTHR46027">
    <property type="entry name" value="PEROXISOMAL TARGETING SIGNAL 2 RECEPTOR"/>
    <property type="match status" value="1"/>
</dbReference>
<dbReference type="GO" id="GO:0005829">
    <property type="term" value="C:cytosol"/>
    <property type="evidence" value="ECO:0007669"/>
    <property type="project" value="UniProtKB-SubCell"/>
</dbReference>
<dbReference type="Gene3D" id="2.130.10.10">
    <property type="entry name" value="YVTN repeat-like/Quinoprotein amine dehydrogenase"/>
    <property type="match status" value="1"/>
</dbReference>
<dbReference type="OrthoDB" id="273771at2759"/>
<feature type="repeat" description="WD" evidence="11">
    <location>
        <begin position="105"/>
        <end position="147"/>
    </location>
</feature>
<dbReference type="SUPFAM" id="SSF50978">
    <property type="entry name" value="WD40 repeat-like"/>
    <property type="match status" value="1"/>
</dbReference>
<dbReference type="AlphaFoldDB" id="A8QAA2"/>
<dbReference type="Pfam" id="PF00400">
    <property type="entry name" value="WD40"/>
    <property type="match status" value="6"/>
</dbReference>
<name>A8QAA2_MALGO</name>
<comment type="caution">
    <text evidence="12">The sequence shown here is derived from an EMBL/GenBank/DDBJ whole genome shotgun (WGS) entry which is preliminary data.</text>
</comment>
<evidence type="ECO:0000256" key="10">
    <source>
        <dbReference type="ARBA" id="ARBA00032565"/>
    </source>
</evidence>
<keyword evidence="4" id="KW-0963">Cytoplasm</keyword>
<dbReference type="GeneID" id="5853500"/>
<dbReference type="PROSITE" id="PS50082">
    <property type="entry name" value="WD_REPEATS_2"/>
    <property type="match status" value="4"/>
</dbReference>
<dbReference type="SMART" id="SM00320">
    <property type="entry name" value="WD40"/>
    <property type="match status" value="6"/>
</dbReference>
<dbReference type="PROSITE" id="PS50294">
    <property type="entry name" value="WD_REPEATS_REGION"/>
    <property type="match status" value="2"/>
</dbReference>
<evidence type="ECO:0000256" key="6">
    <source>
        <dbReference type="ARBA" id="ARBA00022737"/>
    </source>
</evidence>
<gene>
    <name evidence="12" type="ORF">MGL_3661</name>
</gene>
<keyword evidence="13" id="KW-1185">Reference proteome</keyword>
<dbReference type="VEuPathDB" id="FungiDB:MGL_3661"/>
<dbReference type="InterPro" id="IPR001680">
    <property type="entry name" value="WD40_rpt"/>
</dbReference>
<feature type="repeat" description="WD" evidence="11">
    <location>
        <begin position="61"/>
        <end position="94"/>
    </location>
</feature>
<dbReference type="InterPro" id="IPR020472">
    <property type="entry name" value="WD40_PAC1"/>
</dbReference>
<sequence>MHRPGAASASKRYPTPGYAGYNVAWSPFFPDRLAVASSANYGLVGNGRLHLFGSTPAQVKVFDTQDGIFDVAWSEVHENQIVSACGDGSIKLWDATLDDHPIRNWQEHAREVFSIDWNNVQKDFFASGSWDGSVKIWTPERPTSVQTIPAHSACVYRCAWSPHNPNLLATASGDGTASVFDLRGGARPVATMSAGGEVLALDWNKYKPMTLATGGTDRAIKVWEAHTAAPSSGGLVPERCVLLGHQYAVRDVAWSPHKNSVIASASYDMTTRVWSMDDASVPAQIPMVNTPRQVYSGHREFVVGVAWSLFEPGVLASASWDMETHVWPAMV</sequence>
<comment type="similarity">
    <text evidence="9">Belongs to the WD repeat peroxin-7 family.</text>
</comment>
<evidence type="ECO:0000256" key="1">
    <source>
        <dbReference type="ARBA" id="ARBA00004253"/>
    </source>
</evidence>
<dbReference type="GO" id="GO:0005782">
    <property type="term" value="C:peroxisomal matrix"/>
    <property type="evidence" value="ECO:0007669"/>
    <property type="project" value="UniProtKB-SubCell"/>
</dbReference>
<keyword evidence="5 11" id="KW-0853">WD repeat</keyword>
<evidence type="ECO:0000313" key="13">
    <source>
        <dbReference type="Proteomes" id="UP000008837"/>
    </source>
</evidence>
<evidence type="ECO:0000256" key="5">
    <source>
        <dbReference type="ARBA" id="ARBA00022574"/>
    </source>
</evidence>
<dbReference type="InterPro" id="IPR015943">
    <property type="entry name" value="WD40/YVTN_repeat-like_dom_sf"/>
</dbReference>